<feature type="region of interest" description="Disordered" evidence="1">
    <location>
        <begin position="74"/>
        <end position="138"/>
    </location>
</feature>
<evidence type="ECO:0000256" key="1">
    <source>
        <dbReference type="SAM" id="MobiDB-lite"/>
    </source>
</evidence>
<organism evidence="2">
    <name type="scientific">Phaeocystis antarctica</name>
    <dbReference type="NCBI Taxonomy" id="33657"/>
    <lineage>
        <taxon>Eukaryota</taxon>
        <taxon>Haptista</taxon>
        <taxon>Haptophyta</taxon>
        <taxon>Prymnesiophyceae</taxon>
        <taxon>Phaeocystales</taxon>
        <taxon>Phaeocystaceae</taxon>
        <taxon>Phaeocystis</taxon>
    </lineage>
</organism>
<dbReference type="EMBL" id="HBEP01013102">
    <property type="protein sequence ID" value="CAD8482134.1"/>
    <property type="molecule type" value="Transcribed_RNA"/>
</dbReference>
<feature type="region of interest" description="Disordered" evidence="1">
    <location>
        <begin position="1"/>
        <end position="46"/>
    </location>
</feature>
<feature type="compositionally biased region" description="Basic and acidic residues" evidence="1">
    <location>
        <begin position="74"/>
        <end position="103"/>
    </location>
</feature>
<reference evidence="2" key="1">
    <citation type="submission" date="2021-01" db="EMBL/GenBank/DDBJ databases">
        <authorList>
            <person name="Corre E."/>
            <person name="Pelletier E."/>
            <person name="Niang G."/>
            <person name="Scheremetjew M."/>
            <person name="Finn R."/>
            <person name="Kale V."/>
            <person name="Holt S."/>
            <person name="Cochrane G."/>
            <person name="Meng A."/>
            <person name="Brown T."/>
            <person name="Cohen L."/>
        </authorList>
    </citation>
    <scope>NUCLEOTIDE SEQUENCE</scope>
    <source>
        <strain evidence="2">CCMP1374</strain>
    </source>
</reference>
<name>A0A7S0EDQ1_9EUKA</name>
<accession>A0A7S0EDQ1</accession>
<evidence type="ECO:0000313" key="2">
    <source>
        <dbReference type="EMBL" id="CAD8482134.1"/>
    </source>
</evidence>
<dbReference type="AlphaFoldDB" id="A0A7S0EDQ1"/>
<sequence>MADDGEGADSVLARIQGQSDVFEAGTDKKEAKLNDGNHYAGLMDPKQYKAKRAELAKSDEEIKKEKDDAVRAKIREQRAEKDKALREREGREQARKEKLRRELAGAAEGEGEEAEGAPKKKKKKKGGGAPTLSFDVED</sequence>
<gene>
    <name evidence="2" type="ORF">PANT1444_LOCUS7411</name>
</gene>
<proteinExistence type="predicted"/>
<protein>
    <submittedName>
        <fullName evidence="2">Uncharacterized protein</fullName>
    </submittedName>
</protein>
<feature type="compositionally biased region" description="Basic and acidic residues" evidence="1">
    <location>
        <begin position="25"/>
        <end position="35"/>
    </location>
</feature>